<dbReference type="SUPFAM" id="SSF53098">
    <property type="entry name" value="Ribonuclease H-like"/>
    <property type="match status" value="1"/>
</dbReference>
<evidence type="ECO:0000256" key="5">
    <source>
        <dbReference type="ARBA" id="ARBA00022705"/>
    </source>
</evidence>
<evidence type="ECO:0000256" key="4">
    <source>
        <dbReference type="ARBA" id="ARBA00022695"/>
    </source>
</evidence>
<dbReference type="SMART" id="SM00482">
    <property type="entry name" value="POLAc"/>
    <property type="match status" value="1"/>
</dbReference>
<feature type="domain" description="DNA-directed DNA polymerase family A palm" evidence="10">
    <location>
        <begin position="366"/>
        <end position="590"/>
    </location>
</feature>
<dbReference type="InterPro" id="IPR002298">
    <property type="entry name" value="DNA_polymerase_A"/>
</dbReference>
<dbReference type="InterPro" id="IPR001098">
    <property type="entry name" value="DNA-dir_DNA_pol_A_palm_dom"/>
</dbReference>
<organism evidence="11">
    <name type="scientific">uncultured virus</name>
    <dbReference type="NCBI Taxonomy" id="340016"/>
    <lineage>
        <taxon>Viruses</taxon>
        <taxon>environmental samples</taxon>
    </lineage>
</organism>
<dbReference type="Gene3D" id="1.10.150.20">
    <property type="entry name" value="5' to 3' exonuclease, C-terminal subdomain"/>
    <property type="match status" value="1"/>
</dbReference>
<name>A0A219YK80_9VIRU</name>
<dbReference type="EC" id="2.7.7.7" evidence="2"/>
<evidence type="ECO:0000256" key="7">
    <source>
        <dbReference type="ARBA" id="ARBA00023125"/>
    </source>
</evidence>
<dbReference type="SMART" id="SM00474">
    <property type="entry name" value="35EXOc"/>
    <property type="match status" value="1"/>
</dbReference>
<evidence type="ECO:0000259" key="10">
    <source>
        <dbReference type="SMART" id="SM00482"/>
    </source>
</evidence>
<dbReference type="Gene3D" id="3.30.420.10">
    <property type="entry name" value="Ribonuclease H-like superfamily/Ribonuclease H"/>
    <property type="match status" value="1"/>
</dbReference>
<dbReference type="EMBL" id="KU595550">
    <property type="protein sequence ID" value="AQM32716.1"/>
    <property type="molecule type" value="Genomic_DNA"/>
</dbReference>
<comment type="similarity">
    <text evidence="1">Belongs to the DNA polymerase type-A family.</text>
</comment>
<dbReference type="GO" id="GO:0006302">
    <property type="term" value="P:double-strand break repair"/>
    <property type="evidence" value="ECO:0007669"/>
    <property type="project" value="TreeGrafter"/>
</dbReference>
<dbReference type="InterPro" id="IPR036397">
    <property type="entry name" value="RNaseH_sf"/>
</dbReference>
<dbReference type="PANTHER" id="PTHR10133:SF27">
    <property type="entry name" value="DNA POLYMERASE NU"/>
    <property type="match status" value="1"/>
</dbReference>
<dbReference type="InterPro" id="IPR019760">
    <property type="entry name" value="DNA-dir_DNA_pol_A_CS"/>
</dbReference>
<evidence type="ECO:0000313" key="11">
    <source>
        <dbReference type="EMBL" id="AQM32716.1"/>
    </source>
</evidence>
<dbReference type="Pfam" id="PF01612">
    <property type="entry name" value="DNA_pol_A_exo1"/>
    <property type="match status" value="1"/>
</dbReference>
<sequence length="623" mass="70475">MSLYKVPSEWVPPETVPNFSEAKEIAIDLETKDDGIGSGTGPGWATKKGRVIGVALAVDGWQGYYPIAHEGGGNFDQKVFLNQLKSILELPCDKVFHNAMYDVGWLDALGLKVHGRIIDTMIAAPLINENRFNYSLKDLSKEYVGETKSEALLYEAAKEWGVDAKSEMWKLPPMYVGPYAEQDAAVTLKLWHVLQRKIIKEEVTEIFNIESELFHVLFAMKKNGVRIDIEKAEHIKTDFENAEKKIQHQLNKTCGFELEILAPLSIAKAFDKLNIKYNRTLTGLPSFDKNFLATHSNPFAQNIVKARELNKARTTFIDSILKHSYRGRIHADVNQLRSETGGTISGRLSMQNPNLQQIPARNKDIGPKIRQLFIPEKGEEWGCFDYSQQEPRILVHFTELVNQRPDLAWDVSSVKKLVDDYKIDSTDFHQSVADMAGIDRKQAKTINLGMMYGMGKGKLGSELGLDEDDTDDLWKQYHANVPFVKAMTEGTANRAKEKEFIRTLLGRKCRFHLWEPVAYGIHKPLPKKQAEDEYGPGPIRPAFTYRALNRLIQGSAADQTKKAMIDVFKEGITPLIQVHDELDISVYSEEQKQKVIEIMRDAVPLEVPSKVDCEIGPSWGEVK</sequence>
<evidence type="ECO:0000256" key="8">
    <source>
        <dbReference type="ARBA" id="ARBA00049244"/>
    </source>
</evidence>
<dbReference type="PRINTS" id="PR00868">
    <property type="entry name" value="DNAPOLI"/>
</dbReference>
<evidence type="ECO:0000256" key="6">
    <source>
        <dbReference type="ARBA" id="ARBA00022932"/>
    </source>
</evidence>
<evidence type="ECO:0000256" key="2">
    <source>
        <dbReference type="ARBA" id="ARBA00012417"/>
    </source>
</evidence>
<evidence type="ECO:0000259" key="9">
    <source>
        <dbReference type="SMART" id="SM00474"/>
    </source>
</evidence>
<keyword evidence="5" id="KW-0235">DNA replication</keyword>
<evidence type="ECO:0000256" key="3">
    <source>
        <dbReference type="ARBA" id="ARBA00022679"/>
    </source>
</evidence>
<dbReference type="GO" id="GO:0003887">
    <property type="term" value="F:DNA-directed DNA polymerase activity"/>
    <property type="evidence" value="ECO:0007669"/>
    <property type="project" value="UniProtKB-KW"/>
</dbReference>
<comment type="catalytic activity">
    <reaction evidence="8">
        <text>DNA(n) + a 2'-deoxyribonucleoside 5'-triphosphate = DNA(n+1) + diphosphate</text>
        <dbReference type="Rhea" id="RHEA:22508"/>
        <dbReference type="Rhea" id="RHEA-COMP:17339"/>
        <dbReference type="Rhea" id="RHEA-COMP:17340"/>
        <dbReference type="ChEBI" id="CHEBI:33019"/>
        <dbReference type="ChEBI" id="CHEBI:61560"/>
        <dbReference type="ChEBI" id="CHEBI:173112"/>
        <dbReference type="EC" id="2.7.7.7"/>
    </reaction>
</comment>
<dbReference type="InterPro" id="IPR043502">
    <property type="entry name" value="DNA/RNA_pol_sf"/>
</dbReference>
<protein>
    <recommendedName>
        <fullName evidence="2">DNA-directed DNA polymerase</fullName>
        <ecNumber evidence="2">2.7.7.7</ecNumber>
    </recommendedName>
</protein>
<proteinExistence type="inferred from homology"/>
<dbReference type="Gene3D" id="3.30.70.370">
    <property type="match status" value="1"/>
</dbReference>
<dbReference type="SUPFAM" id="SSF56672">
    <property type="entry name" value="DNA/RNA polymerases"/>
    <property type="match status" value="1"/>
</dbReference>
<dbReference type="PROSITE" id="PS00447">
    <property type="entry name" value="DNA_POLYMERASE_A"/>
    <property type="match status" value="1"/>
</dbReference>
<dbReference type="PANTHER" id="PTHR10133">
    <property type="entry name" value="DNA POLYMERASE I"/>
    <property type="match status" value="1"/>
</dbReference>
<reference evidence="11" key="1">
    <citation type="journal article" date="2017" name="ISME J.">
        <title>Novel chaperonins are prevalent in the virioplankton and demonstrate links to viral biology and ecology.</title>
        <authorList>
            <person name="Marine R.L."/>
            <person name="Nasko D.J."/>
            <person name="Wray J."/>
            <person name="Polson S.W."/>
            <person name="Wommack K.E."/>
        </authorList>
    </citation>
    <scope>NUCLEOTIDE SEQUENCE</scope>
</reference>
<accession>A0A219YK80</accession>
<dbReference type="GO" id="GO:0003677">
    <property type="term" value="F:DNA binding"/>
    <property type="evidence" value="ECO:0007669"/>
    <property type="project" value="UniProtKB-KW"/>
</dbReference>
<evidence type="ECO:0000256" key="1">
    <source>
        <dbReference type="ARBA" id="ARBA00007705"/>
    </source>
</evidence>
<dbReference type="InterPro" id="IPR002562">
    <property type="entry name" value="3'-5'_exonuclease_dom"/>
</dbReference>
<keyword evidence="6" id="KW-0239">DNA-directed DNA polymerase</keyword>
<gene>
    <name evidence="11" type="primary">POLA</name>
</gene>
<keyword evidence="3" id="KW-0808">Transferase</keyword>
<keyword evidence="4" id="KW-0548">Nucleotidyltransferase</keyword>
<dbReference type="GO" id="GO:0006261">
    <property type="term" value="P:DNA-templated DNA replication"/>
    <property type="evidence" value="ECO:0007669"/>
    <property type="project" value="InterPro"/>
</dbReference>
<feature type="domain" description="3'-5' exonuclease" evidence="9">
    <location>
        <begin position="4"/>
        <end position="199"/>
    </location>
</feature>
<dbReference type="Gene3D" id="1.20.1060.10">
    <property type="entry name" value="Taq DNA Polymerase, Chain T, domain 4"/>
    <property type="match status" value="1"/>
</dbReference>
<dbReference type="GO" id="GO:0008408">
    <property type="term" value="F:3'-5' exonuclease activity"/>
    <property type="evidence" value="ECO:0007669"/>
    <property type="project" value="InterPro"/>
</dbReference>
<dbReference type="Pfam" id="PF00476">
    <property type="entry name" value="DNA_pol_A"/>
    <property type="match status" value="1"/>
</dbReference>
<keyword evidence="7" id="KW-0238">DNA-binding</keyword>
<dbReference type="InterPro" id="IPR012337">
    <property type="entry name" value="RNaseH-like_sf"/>
</dbReference>